<feature type="region of interest" description="Disordered" evidence="2">
    <location>
        <begin position="131"/>
        <end position="175"/>
    </location>
</feature>
<feature type="transmembrane region" description="Helical" evidence="3">
    <location>
        <begin position="12"/>
        <end position="36"/>
    </location>
</feature>
<evidence type="ECO:0000256" key="2">
    <source>
        <dbReference type="SAM" id="MobiDB-lite"/>
    </source>
</evidence>
<keyword evidence="1" id="KW-0175">Coiled coil</keyword>
<sequence length="507" mass="57305">MRCICRGTDCCLFFFFVCVCIHLKELPGLFTCYFLMHSTSAVFLLFLFSLFCVQGVFTWVGEASVKMGEAFELLRFAALSSAVHADAVECLVDDTRSVLSRIAMDTERLEALEEQLAGLLEEQRRIHAVRDVLSRSRSTRSTTEPTKRGKHPTEIRSKLDTRSPGASPPGASRLGTENVLRFASRAVPEEDVPTMSWAPRRQHVAKMEMLTDDLREEKATEGEKCIDEMVERVKSEIRSLESMSVKTKLRELEALKRRIKDLDANAIIERYVEPFRFGDEVERLWNAPDAILDNTNMGLFISRACQRFSGRYEDALGAISDFSAYEDGDAAQVFGSLMYLEALTSSSNYDAAAVRTLQGLSKDSLLEYYREKRRAATVSTTVRRSRVETVLGPEEFGFLPEDWWSSRALFIPAGIQLPPARHILTARFSFADAHELNTLQSVRVDFQRSVLDAFIRMPKALAELREQIEFQSKHDEERDVSASLLRLLVENEKGGGGDIWTTIARCS</sequence>
<organism evidence="4 5">
    <name type="scientific">Trypanosoma cruzi Dm28c</name>
    <dbReference type="NCBI Taxonomy" id="1416333"/>
    <lineage>
        <taxon>Eukaryota</taxon>
        <taxon>Discoba</taxon>
        <taxon>Euglenozoa</taxon>
        <taxon>Kinetoplastea</taxon>
        <taxon>Metakinetoplastina</taxon>
        <taxon>Trypanosomatida</taxon>
        <taxon>Trypanosomatidae</taxon>
        <taxon>Trypanosoma</taxon>
        <taxon>Schizotrypanum</taxon>
    </lineage>
</organism>
<keyword evidence="3" id="KW-0812">Transmembrane</keyword>
<accession>V5BPZ9</accession>
<gene>
    <name evidence="4" type="ORF">TCDM_04732</name>
</gene>
<feature type="compositionally biased region" description="Basic and acidic residues" evidence="2">
    <location>
        <begin position="145"/>
        <end position="161"/>
    </location>
</feature>
<evidence type="ECO:0000313" key="4">
    <source>
        <dbReference type="EMBL" id="ESS66623.1"/>
    </source>
</evidence>
<protein>
    <submittedName>
        <fullName evidence="4">Uncharacterized protein</fullName>
    </submittedName>
</protein>
<dbReference type="Proteomes" id="UP000017861">
    <property type="component" value="Unassembled WGS sequence"/>
</dbReference>
<keyword evidence="3" id="KW-1133">Transmembrane helix</keyword>
<name>V5BPZ9_TRYCR</name>
<feature type="transmembrane region" description="Helical" evidence="3">
    <location>
        <begin position="42"/>
        <end position="60"/>
    </location>
</feature>
<dbReference type="EMBL" id="AYLP01000042">
    <property type="protein sequence ID" value="ESS66623.1"/>
    <property type="molecule type" value="Genomic_DNA"/>
</dbReference>
<evidence type="ECO:0000313" key="5">
    <source>
        <dbReference type="Proteomes" id="UP000017861"/>
    </source>
</evidence>
<reference evidence="4 5" key="1">
    <citation type="journal article" date="2014" name="Genome Announc.">
        <title>Trypanosoma cruzi Clone Dm28c Draft Genome Sequence.</title>
        <authorList>
            <person name="Grisard E.C."/>
            <person name="Teixeira S.M."/>
            <person name="de Almeida L.G."/>
            <person name="Stoco P.H."/>
            <person name="Gerber A.L."/>
            <person name="Talavera-Lopez C."/>
            <person name="Lima O.C."/>
            <person name="Andersson B."/>
            <person name="de Vasconcelos A.T."/>
        </authorList>
    </citation>
    <scope>NUCLEOTIDE SEQUENCE [LARGE SCALE GENOMIC DNA]</scope>
    <source>
        <strain evidence="4 5">Dm28c</strain>
    </source>
</reference>
<proteinExistence type="predicted"/>
<dbReference type="AlphaFoldDB" id="V5BPZ9"/>
<comment type="caution">
    <text evidence="4">The sequence shown here is derived from an EMBL/GenBank/DDBJ whole genome shotgun (WGS) entry which is preliminary data.</text>
</comment>
<feature type="coiled-coil region" evidence="1">
    <location>
        <begin position="102"/>
        <end position="129"/>
    </location>
</feature>
<evidence type="ECO:0000256" key="3">
    <source>
        <dbReference type="SAM" id="Phobius"/>
    </source>
</evidence>
<dbReference type="OrthoDB" id="277936at2759"/>
<evidence type="ECO:0000256" key="1">
    <source>
        <dbReference type="SAM" id="Coils"/>
    </source>
</evidence>
<dbReference type="VEuPathDB" id="TriTrypDB:TCDM_04732"/>
<keyword evidence="3" id="KW-0472">Membrane</keyword>